<dbReference type="Gene3D" id="3.80.10.10">
    <property type="entry name" value="Ribonuclease Inhibitor"/>
    <property type="match status" value="1"/>
</dbReference>
<accession>A0A9P6JT28</accession>
<gene>
    <name evidence="1" type="ORF">CPB83DRAFT_761305</name>
</gene>
<sequence length="495" mass="57576">MSRLGSTCSELNIATRPNLFRDVRWPHRRLSKVDSPKALPFLPETTWSLIHDLHFDWPEEWPDMLTNPAETDHPDIFKRLDEALPKIPNLKVFSCTIPFDPPRRTLNILFEYTAVQHLRMIDTPLTKTPLLNEPHKVEALTLVPVAEAMRMGEGPFNGKMREMQYFSRPYRQQHRGVAMWFAGEIYLKDFRHVKYLQVSLQFVWHLGSLSSEPWPELETLILTGTCGAKNIGSMIDVVYTMPKLRDLRILLAKKIGHGPDDDRMSDHHIRKPTILSSIKSLSLSNSYGTEIFLRNASSVERLSISAILKHPQIPIGMKSSELDKALKDLEISGGNKSLKKIRLMTEDELTVAFFRKLGQLCPNLEFVEIERCGYQEGEVGFEWSDYGEVFSEYRYLQELRIGIPFADCEEDCTAHSDHKECIRSDRQDFAIHLASWVPTLLYVGFEYRTRTGKYRKEDRWLDYEIIRSSKRIHLTELAPTWYEIPEVWERTLLHD</sequence>
<keyword evidence="2" id="KW-1185">Reference proteome</keyword>
<comment type="caution">
    <text evidence="1">The sequence shown here is derived from an EMBL/GenBank/DDBJ whole genome shotgun (WGS) entry which is preliminary data.</text>
</comment>
<proteinExistence type="predicted"/>
<dbReference type="AlphaFoldDB" id="A0A9P6JT28"/>
<dbReference type="OrthoDB" id="2747524at2759"/>
<dbReference type="Proteomes" id="UP000807306">
    <property type="component" value="Unassembled WGS sequence"/>
</dbReference>
<evidence type="ECO:0000313" key="1">
    <source>
        <dbReference type="EMBL" id="KAF9531409.1"/>
    </source>
</evidence>
<dbReference type="SUPFAM" id="SSF52047">
    <property type="entry name" value="RNI-like"/>
    <property type="match status" value="1"/>
</dbReference>
<dbReference type="InterPro" id="IPR032675">
    <property type="entry name" value="LRR_dom_sf"/>
</dbReference>
<organism evidence="1 2">
    <name type="scientific">Crepidotus variabilis</name>
    <dbReference type="NCBI Taxonomy" id="179855"/>
    <lineage>
        <taxon>Eukaryota</taxon>
        <taxon>Fungi</taxon>
        <taxon>Dikarya</taxon>
        <taxon>Basidiomycota</taxon>
        <taxon>Agaricomycotina</taxon>
        <taxon>Agaricomycetes</taxon>
        <taxon>Agaricomycetidae</taxon>
        <taxon>Agaricales</taxon>
        <taxon>Agaricineae</taxon>
        <taxon>Crepidotaceae</taxon>
        <taxon>Crepidotus</taxon>
    </lineage>
</organism>
<name>A0A9P6JT28_9AGAR</name>
<dbReference type="EMBL" id="MU157835">
    <property type="protein sequence ID" value="KAF9531409.1"/>
    <property type="molecule type" value="Genomic_DNA"/>
</dbReference>
<reference evidence="1" key="1">
    <citation type="submission" date="2020-11" db="EMBL/GenBank/DDBJ databases">
        <authorList>
            <consortium name="DOE Joint Genome Institute"/>
            <person name="Ahrendt S."/>
            <person name="Riley R."/>
            <person name="Andreopoulos W."/>
            <person name="Labutti K."/>
            <person name="Pangilinan J."/>
            <person name="Ruiz-Duenas F.J."/>
            <person name="Barrasa J.M."/>
            <person name="Sanchez-Garcia M."/>
            <person name="Camarero S."/>
            <person name="Miyauchi S."/>
            <person name="Serrano A."/>
            <person name="Linde D."/>
            <person name="Babiker R."/>
            <person name="Drula E."/>
            <person name="Ayuso-Fernandez I."/>
            <person name="Pacheco R."/>
            <person name="Padilla G."/>
            <person name="Ferreira P."/>
            <person name="Barriuso J."/>
            <person name="Kellner H."/>
            <person name="Castanera R."/>
            <person name="Alfaro M."/>
            <person name="Ramirez L."/>
            <person name="Pisabarro A.G."/>
            <person name="Kuo A."/>
            <person name="Tritt A."/>
            <person name="Lipzen A."/>
            <person name="He G."/>
            <person name="Yan M."/>
            <person name="Ng V."/>
            <person name="Cullen D."/>
            <person name="Martin F."/>
            <person name="Rosso M.-N."/>
            <person name="Henrissat B."/>
            <person name="Hibbett D."/>
            <person name="Martinez A.T."/>
            <person name="Grigoriev I.V."/>
        </authorList>
    </citation>
    <scope>NUCLEOTIDE SEQUENCE</scope>
    <source>
        <strain evidence="1">CBS 506.95</strain>
    </source>
</reference>
<evidence type="ECO:0000313" key="2">
    <source>
        <dbReference type="Proteomes" id="UP000807306"/>
    </source>
</evidence>
<protein>
    <submittedName>
        <fullName evidence="1">Uncharacterized protein</fullName>
    </submittedName>
</protein>